<organism evidence="1 2">
    <name type="scientific">Araneus ventricosus</name>
    <name type="common">Orbweaver spider</name>
    <name type="synonym">Epeira ventricosa</name>
    <dbReference type="NCBI Taxonomy" id="182803"/>
    <lineage>
        <taxon>Eukaryota</taxon>
        <taxon>Metazoa</taxon>
        <taxon>Ecdysozoa</taxon>
        <taxon>Arthropoda</taxon>
        <taxon>Chelicerata</taxon>
        <taxon>Arachnida</taxon>
        <taxon>Araneae</taxon>
        <taxon>Araneomorphae</taxon>
        <taxon>Entelegynae</taxon>
        <taxon>Araneoidea</taxon>
        <taxon>Araneidae</taxon>
        <taxon>Araneus</taxon>
    </lineage>
</organism>
<dbReference type="AlphaFoldDB" id="A0A4Y2FXL0"/>
<accession>A0A4Y2FXL0</accession>
<evidence type="ECO:0000313" key="1">
    <source>
        <dbReference type="EMBL" id="GBM45236.1"/>
    </source>
</evidence>
<keyword evidence="2" id="KW-1185">Reference proteome</keyword>
<sequence>MHLLAEQFANRSQRVRGNYLHGEYTSIHRKSDSTIRRYYSSQSVIEEIGNQITDHVTDLTHDKFRSASIEHVFPFPQLMETEKHDDRWGWTCNNGVTVFINCEQMWIEGRDEQPVAIRFVELLTSWITMNILILSRQ</sequence>
<name>A0A4Y2FXL0_ARAVE</name>
<comment type="caution">
    <text evidence="1">The sequence shown here is derived from an EMBL/GenBank/DDBJ whole genome shotgun (WGS) entry which is preliminary data.</text>
</comment>
<evidence type="ECO:0000313" key="2">
    <source>
        <dbReference type="Proteomes" id="UP000499080"/>
    </source>
</evidence>
<proteinExistence type="predicted"/>
<dbReference type="Proteomes" id="UP000499080">
    <property type="component" value="Unassembled WGS sequence"/>
</dbReference>
<protein>
    <submittedName>
        <fullName evidence="1">Uncharacterized protein</fullName>
    </submittedName>
</protein>
<dbReference type="EMBL" id="BGPR01001092">
    <property type="protein sequence ID" value="GBM45236.1"/>
    <property type="molecule type" value="Genomic_DNA"/>
</dbReference>
<gene>
    <name evidence="1" type="ORF">AVEN_63842_1</name>
</gene>
<reference evidence="1 2" key="1">
    <citation type="journal article" date="2019" name="Sci. Rep.">
        <title>Orb-weaving spider Araneus ventricosus genome elucidates the spidroin gene catalogue.</title>
        <authorList>
            <person name="Kono N."/>
            <person name="Nakamura H."/>
            <person name="Ohtoshi R."/>
            <person name="Moran D.A.P."/>
            <person name="Shinohara A."/>
            <person name="Yoshida Y."/>
            <person name="Fujiwara M."/>
            <person name="Mori M."/>
            <person name="Tomita M."/>
            <person name="Arakawa K."/>
        </authorList>
    </citation>
    <scope>NUCLEOTIDE SEQUENCE [LARGE SCALE GENOMIC DNA]</scope>
</reference>